<dbReference type="STRING" id="6182.A0A4Z2DSJ7"/>
<dbReference type="Gene3D" id="3.80.10.10">
    <property type="entry name" value="Ribonuclease Inhibitor"/>
    <property type="match status" value="1"/>
</dbReference>
<evidence type="ECO:0000256" key="1">
    <source>
        <dbReference type="ARBA" id="ARBA00004496"/>
    </source>
</evidence>
<proteinExistence type="predicted"/>
<evidence type="ECO:0000313" key="7">
    <source>
        <dbReference type="Proteomes" id="UP000311919"/>
    </source>
</evidence>
<dbReference type="OrthoDB" id="676979at2759"/>
<dbReference type="SUPFAM" id="SSF52058">
    <property type="entry name" value="L domain-like"/>
    <property type="match status" value="1"/>
</dbReference>
<dbReference type="PANTHER" id="PTHR46545">
    <property type="entry name" value="LEUCINE-RICH REPEAT-CONTAINING PROTEIN 51"/>
    <property type="match status" value="1"/>
</dbReference>
<evidence type="ECO:0000256" key="3">
    <source>
        <dbReference type="ARBA" id="ARBA00022490"/>
    </source>
</evidence>
<organism evidence="6 7">
    <name type="scientific">Schistosoma japonicum</name>
    <name type="common">Blood fluke</name>
    <dbReference type="NCBI Taxonomy" id="6182"/>
    <lineage>
        <taxon>Eukaryota</taxon>
        <taxon>Metazoa</taxon>
        <taxon>Spiralia</taxon>
        <taxon>Lophotrochozoa</taxon>
        <taxon>Platyhelminthes</taxon>
        <taxon>Trematoda</taxon>
        <taxon>Digenea</taxon>
        <taxon>Strigeidida</taxon>
        <taxon>Schistosomatoidea</taxon>
        <taxon>Schistosomatidae</taxon>
        <taxon>Schistosoma</taxon>
    </lineage>
</organism>
<dbReference type="Proteomes" id="UP000311919">
    <property type="component" value="Unassembled WGS sequence"/>
</dbReference>
<keyword evidence="5" id="KW-0677">Repeat</keyword>
<dbReference type="AlphaFoldDB" id="A0A4Z2DSJ7"/>
<reference evidence="6 7" key="1">
    <citation type="submission" date="2019-03" db="EMBL/GenBank/DDBJ databases">
        <title>An improved genome assembly of the fluke Schistosoma japonicum.</title>
        <authorList>
            <person name="Hu W."/>
            <person name="Luo F."/>
            <person name="Yin M."/>
            <person name="Mo X."/>
            <person name="Sun C."/>
            <person name="Wu Q."/>
            <person name="Zhu B."/>
            <person name="Xiang M."/>
            <person name="Wang J."/>
            <person name="Wang Y."/>
            <person name="Zhang T."/>
            <person name="Xu B."/>
            <person name="Zheng H."/>
            <person name="Feng Z."/>
        </authorList>
    </citation>
    <scope>NUCLEOTIDE SEQUENCE [LARGE SCALE GENOMIC DNA]</scope>
    <source>
        <strain evidence="6">HuSjv2</strain>
        <tissue evidence="6">Worms</tissue>
    </source>
</reference>
<evidence type="ECO:0000313" key="6">
    <source>
        <dbReference type="EMBL" id="TNN19516.1"/>
    </source>
</evidence>
<gene>
    <name evidence="6" type="ORF">EWB00_008741</name>
</gene>
<comment type="subcellular location">
    <subcellularLocation>
        <location evidence="1">Cytoplasm</location>
    </subcellularLocation>
</comment>
<dbReference type="InterPro" id="IPR032675">
    <property type="entry name" value="LRR_dom_sf"/>
</dbReference>
<keyword evidence="7" id="KW-1185">Reference proteome</keyword>
<dbReference type="PANTHER" id="PTHR46545:SF1">
    <property type="entry name" value="LEUCINE-RICH REPEAT-CONTAINING PROTEIN 51"/>
    <property type="match status" value="1"/>
</dbReference>
<comment type="caution">
    <text evidence="6">The sequence shown here is derived from an EMBL/GenBank/DDBJ whole genome shotgun (WGS) entry which is preliminary data.</text>
</comment>
<keyword evidence="4" id="KW-0433">Leucine-rich repeat</keyword>
<evidence type="ECO:0000256" key="5">
    <source>
        <dbReference type="ARBA" id="ARBA00022737"/>
    </source>
</evidence>
<dbReference type="PROSITE" id="PS51450">
    <property type="entry name" value="LRR"/>
    <property type="match status" value="1"/>
</dbReference>
<keyword evidence="3" id="KW-0963">Cytoplasm</keyword>
<accession>A0A4Z2DSJ7</accession>
<dbReference type="EMBL" id="SKCS01000049">
    <property type="protein sequence ID" value="TNN19516.1"/>
    <property type="molecule type" value="Genomic_DNA"/>
</dbReference>
<name>A0A4Z2DSJ7_SCHJA</name>
<sequence length="179" mass="20098">MSIKNLADLSACDPRILTSTNLEIKKSRNGKWISQTFKVNNNHIEDITSLPSLVNELFDNVSNLIWLDMSCNNIAHIPNVGCFLSLFSISAQSLGCLKHLKIIYLHGNLITTFQEVIKLKQLPYLSKLTLHGNPVEKERGYFHTVLSILPNLITLDFTGISRADKQTAALVRRPGQNNQ</sequence>
<dbReference type="GO" id="GO:0005737">
    <property type="term" value="C:cytoplasm"/>
    <property type="evidence" value="ECO:0007669"/>
    <property type="project" value="UniProtKB-SubCell"/>
</dbReference>
<dbReference type="InterPro" id="IPR001611">
    <property type="entry name" value="Leu-rich_rpt"/>
</dbReference>
<protein>
    <recommendedName>
        <fullName evidence="2">Leucine-rich repeat-containing protein 51</fullName>
    </recommendedName>
</protein>
<evidence type="ECO:0000256" key="4">
    <source>
        <dbReference type="ARBA" id="ARBA00022614"/>
    </source>
</evidence>
<evidence type="ECO:0000256" key="2">
    <source>
        <dbReference type="ARBA" id="ARBA00014223"/>
    </source>
</evidence>